<proteinExistence type="inferred from homology"/>
<feature type="binding site" evidence="4">
    <location>
        <position position="180"/>
    </location>
    <ligand>
        <name>Zn(2+)</name>
        <dbReference type="ChEBI" id="CHEBI:29105"/>
        <label>2</label>
    </ligand>
</feature>
<dbReference type="PIRSF" id="PIRSF016839">
    <property type="entry name" value="PhP"/>
    <property type="match status" value="1"/>
</dbReference>
<dbReference type="GO" id="GO:0016787">
    <property type="term" value="F:hydrolase activity"/>
    <property type="evidence" value="ECO:0007669"/>
    <property type="project" value="UniProtKB-KW"/>
</dbReference>
<organism evidence="6 7">
    <name type="scientific">Runella slithyformis (strain ATCC 29530 / DSM 19594 / LMG 11500 / NCIMB 11436 / LSU 4)</name>
    <dbReference type="NCBI Taxonomy" id="761193"/>
    <lineage>
        <taxon>Bacteria</taxon>
        <taxon>Pseudomonadati</taxon>
        <taxon>Bacteroidota</taxon>
        <taxon>Cytophagia</taxon>
        <taxon>Cytophagales</taxon>
        <taxon>Spirosomataceae</taxon>
        <taxon>Runella</taxon>
    </lineage>
</organism>
<evidence type="ECO:0000256" key="1">
    <source>
        <dbReference type="ARBA" id="ARBA00022723"/>
    </source>
</evidence>
<dbReference type="PANTHER" id="PTHR10819:SF3">
    <property type="entry name" value="PHOSPHOTRIESTERASE-RELATED PROTEIN"/>
    <property type="match status" value="1"/>
</dbReference>
<feature type="binding site" description="via carbamate group" evidence="4">
    <location>
        <position position="147"/>
    </location>
    <ligand>
        <name>Zn(2+)</name>
        <dbReference type="ChEBI" id="CHEBI:29105"/>
        <label>2</label>
    </ligand>
</feature>
<dbReference type="PANTHER" id="PTHR10819">
    <property type="entry name" value="PHOSPHOTRIESTERASE-RELATED"/>
    <property type="match status" value="1"/>
</dbReference>
<dbReference type="GO" id="GO:0008270">
    <property type="term" value="F:zinc ion binding"/>
    <property type="evidence" value="ECO:0007669"/>
    <property type="project" value="InterPro"/>
</dbReference>
<keyword evidence="7" id="KW-1185">Reference proteome</keyword>
<protein>
    <submittedName>
        <fullName evidence="6">Aryldialkylphosphatase</fullName>
    </submittedName>
</protein>
<feature type="binding site" evidence="4">
    <location>
        <position position="208"/>
    </location>
    <ligand>
        <name>Zn(2+)</name>
        <dbReference type="ChEBI" id="CHEBI:29105"/>
        <label>2</label>
    </ligand>
</feature>
<reference evidence="6 7" key="2">
    <citation type="journal article" date="2012" name="Stand. Genomic Sci.">
        <title>Complete genome sequence of the aquatic bacterium Runella slithyformis type strain (LSU 4(T)).</title>
        <authorList>
            <person name="Copeland A."/>
            <person name="Zhang X."/>
            <person name="Misra M."/>
            <person name="Lapidus A."/>
            <person name="Nolan M."/>
            <person name="Lucas S."/>
            <person name="Deshpande S."/>
            <person name="Cheng J.F."/>
            <person name="Tapia R."/>
            <person name="Goodwin L.A."/>
            <person name="Pitluck S."/>
            <person name="Liolios K."/>
            <person name="Pagani I."/>
            <person name="Ivanova N."/>
            <person name="Mikhailova N."/>
            <person name="Pati A."/>
            <person name="Chen A."/>
            <person name="Palaniappan K."/>
            <person name="Land M."/>
            <person name="Hauser L."/>
            <person name="Pan C."/>
            <person name="Jeffries C.D."/>
            <person name="Detter J.C."/>
            <person name="Brambilla E.M."/>
            <person name="Rohde M."/>
            <person name="Djao O.D."/>
            <person name="Goker M."/>
            <person name="Sikorski J."/>
            <person name="Tindall B.J."/>
            <person name="Woyke T."/>
            <person name="Bristow J."/>
            <person name="Eisen J.A."/>
            <person name="Markowitz V."/>
            <person name="Hugenholtz P."/>
            <person name="Kyrpides N.C."/>
            <person name="Klenk H.P."/>
            <person name="Mavromatis K."/>
        </authorList>
    </citation>
    <scope>NUCLEOTIDE SEQUENCE [LARGE SCALE GENOMIC DNA]</scope>
    <source>
        <strain evidence="7">ATCC 29530 / DSM 19594 / LMG 11500 / NCIMB 11436 / LSU 4</strain>
    </source>
</reference>
<evidence type="ECO:0000313" key="7">
    <source>
        <dbReference type="Proteomes" id="UP000000493"/>
    </source>
</evidence>
<dbReference type="Proteomes" id="UP000000493">
    <property type="component" value="Chromosome"/>
</dbReference>
<comment type="similarity">
    <text evidence="5">Belongs to the metallo-dependent hydrolases superfamily. Phosphotriesterase family.</text>
</comment>
<dbReference type="InterPro" id="IPR001559">
    <property type="entry name" value="Phosphotriesterase"/>
</dbReference>
<dbReference type="AlphaFoldDB" id="A0A7U4E7W1"/>
<feature type="binding site" evidence="4">
    <location>
        <position position="24"/>
    </location>
    <ligand>
        <name>Zn(2+)</name>
        <dbReference type="ChEBI" id="CHEBI:29105"/>
        <label>1</label>
    </ligand>
</feature>
<comment type="cofactor">
    <cofactor evidence="4">
        <name>a divalent metal cation</name>
        <dbReference type="ChEBI" id="CHEBI:60240"/>
    </cofactor>
    <text evidence="4">Binds 2 divalent metal cations per subunit.</text>
</comment>
<dbReference type="KEGG" id="rsi:Runsl_4738"/>
<feature type="binding site" description="via carbamate group" evidence="4">
    <location>
        <position position="147"/>
    </location>
    <ligand>
        <name>Zn(2+)</name>
        <dbReference type="ChEBI" id="CHEBI:29105"/>
        <label>1</label>
    </ligand>
</feature>
<evidence type="ECO:0000256" key="4">
    <source>
        <dbReference type="PIRSR" id="PIRSR601559-51"/>
    </source>
</evidence>
<feature type="binding site" evidence="4">
    <location>
        <position position="22"/>
    </location>
    <ligand>
        <name>Zn(2+)</name>
        <dbReference type="ChEBI" id="CHEBI:29105"/>
        <label>1</label>
    </ligand>
</feature>
<dbReference type="Gene3D" id="3.20.20.140">
    <property type="entry name" value="Metal-dependent hydrolases"/>
    <property type="match status" value="1"/>
</dbReference>
<gene>
    <name evidence="6" type="ordered locus">Runsl_4738</name>
</gene>
<dbReference type="SUPFAM" id="SSF51556">
    <property type="entry name" value="Metallo-dependent hydrolases"/>
    <property type="match status" value="1"/>
</dbReference>
<keyword evidence="2" id="KW-0378">Hydrolase</keyword>
<reference evidence="7" key="1">
    <citation type="submission" date="2011-06" db="EMBL/GenBank/DDBJ databases">
        <title>The complete genome of chromosome of Runella slithyformis DSM 19594.</title>
        <authorList>
            <consortium name="US DOE Joint Genome Institute (JGI-PGF)"/>
            <person name="Lucas S."/>
            <person name="Han J."/>
            <person name="Lapidus A."/>
            <person name="Bruce D."/>
            <person name="Goodwin L."/>
            <person name="Pitluck S."/>
            <person name="Peters L."/>
            <person name="Kyrpides N."/>
            <person name="Mavromatis K."/>
            <person name="Ivanova N."/>
            <person name="Ovchinnikova G."/>
            <person name="Zhang X."/>
            <person name="Misra M."/>
            <person name="Detter J.C."/>
            <person name="Tapia R."/>
            <person name="Han C."/>
            <person name="Land M."/>
            <person name="Hauser L."/>
            <person name="Markowitz V."/>
            <person name="Cheng J.-F."/>
            <person name="Hugenholtz P."/>
            <person name="Woyke T."/>
            <person name="Wu D."/>
            <person name="Tindall B."/>
            <person name="Faehrich R."/>
            <person name="Brambilla E."/>
            <person name="Klenk H.-P."/>
            <person name="Eisen J.A."/>
        </authorList>
    </citation>
    <scope>NUCLEOTIDE SEQUENCE [LARGE SCALE GENOMIC DNA]</scope>
    <source>
        <strain evidence="7">ATCC 29530 / DSM 19594 / LMG 11500 / NCIMB 11436 / LSU 4</strain>
    </source>
</reference>
<sequence length="321" mass="36563">MSFIRTILGDIPAEDIGITFSHEHVMIDESYVTHHNPEFLLNDVDKISQELVGLKQLGCSLMVDAMPANAGRNAVKMARISRQTGVHLIGCTGMHQEMYYPAGHWRYRYSEDQLTNLFIADIQSGIDKFDYNGPVIERSFYKAGLLKLATGDEPFTRHQQKIFRAVVNAHRQTGAPILTHTNNGNQALEQALLFDKLGADLRHVVLSHTDRNKDLGYHLELMQMGVSVEYDSAFRWKKGEENWTYWLLEKLLFAFPDQITVGMDAARTSYWSLYGGTPGLSYLLTTFVDELKARGLYPFFNKLFIDNPRRIFSFLAAADSR</sequence>
<dbReference type="PROSITE" id="PS51347">
    <property type="entry name" value="PHOSPHOTRIESTERASE_2"/>
    <property type="match status" value="1"/>
</dbReference>
<feature type="modified residue" description="N6-carboxylysine" evidence="3 5">
    <location>
        <position position="147"/>
    </location>
</feature>
<keyword evidence="1 4" id="KW-0479">Metal-binding</keyword>
<dbReference type="EMBL" id="CP002859">
    <property type="protein sequence ID" value="AEI51056.1"/>
    <property type="molecule type" value="Genomic_DNA"/>
</dbReference>
<evidence type="ECO:0000256" key="3">
    <source>
        <dbReference type="PIRSR" id="PIRSR601559-50"/>
    </source>
</evidence>
<evidence type="ECO:0000256" key="5">
    <source>
        <dbReference type="PROSITE-ProRule" id="PRU00679"/>
    </source>
</evidence>
<feature type="binding site" evidence="4">
    <location>
        <position position="264"/>
    </location>
    <ligand>
        <name>Zn(2+)</name>
        <dbReference type="ChEBI" id="CHEBI:29105"/>
        <label>1</label>
    </ligand>
</feature>
<dbReference type="InterPro" id="IPR032466">
    <property type="entry name" value="Metal_Hydrolase"/>
</dbReference>
<evidence type="ECO:0000313" key="6">
    <source>
        <dbReference type="EMBL" id="AEI51056.1"/>
    </source>
</evidence>
<accession>A0A7U4E7W1</accession>
<dbReference type="RefSeq" id="WP_013930345.1">
    <property type="nucleotide sequence ID" value="NC_015703.1"/>
</dbReference>
<name>A0A7U4E7W1_RUNSL</name>
<evidence type="ECO:0000256" key="2">
    <source>
        <dbReference type="ARBA" id="ARBA00022801"/>
    </source>
</evidence>
<dbReference type="Pfam" id="PF02126">
    <property type="entry name" value="PTE"/>
    <property type="match status" value="1"/>
</dbReference>